<proteinExistence type="predicted"/>
<dbReference type="NCBIfam" id="TIGR01378">
    <property type="entry name" value="thi_PPkinase"/>
    <property type="match status" value="1"/>
</dbReference>
<evidence type="ECO:0000256" key="4">
    <source>
        <dbReference type="ARBA" id="ARBA00022840"/>
    </source>
</evidence>
<keyword evidence="4" id="KW-0067">ATP-binding</keyword>
<accession>A0ABS1T6H8</accession>
<dbReference type="InterPro" id="IPR036371">
    <property type="entry name" value="TPK_B1-bd_sf"/>
</dbReference>
<dbReference type="InterPro" id="IPR007373">
    <property type="entry name" value="Thiamin_PyroPKinase_B1-bd"/>
</dbReference>
<dbReference type="SUPFAM" id="SSF63862">
    <property type="entry name" value="Thiamin pyrophosphokinase, substrate-binding domain"/>
    <property type="match status" value="1"/>
</dbReference>
<dbReference type="InterPro" id="IPR053149">
    <property type="entry name" value="TPK"/>
</dbReference>
<dbReference type="EMBL" id="JAESWC010000002">
    <property type="protein sequence ID" value="MBL4934944.1"/>
    <property type="molecule type" value="Genomic_DNA"/>
</dbReference>
<dbReference type="EC" id="2.7.6.2" evidence="5"/>
<dbReference type="Proteomes" id="UP000632377">
    <property type="component" value="Unassembled WGS sequence"/>
</dbReference>
<dbReference type="PANTHER" id="PTHR41299">
    <property type="entry name" value="THIAMINE PYROPHOSPHOKINASE"/>
    <property type="match status" value="1"/>
</dbReference>
<dbReference type="InterPro" id="IPR006282">
    <property type="entry name" value="Thi_PPkinase"/>
</dbReference>
<keyword evidence="3" id="KW-0418">Kinase</keyword>
<gene>
    <name evidence="7" type="ORF">JK636_04130</name>
</gene>
<dbReference type="PANTHER" id="PTHR41299:SF1">
    <property type="entry name" value="THIAMINE PYROPHOSPHOKINASE"/>
    <property type="match status" value="1"/>
</dbReference>
<feature type="domain" description="Thiamin pyrophosphokinase thiamin-binding" evidence="6">
    <location>
        <begin position="146"/>
        <end position="205"/>
    </location>
</feature>
<protein>
    <recommendedName>
        <fullName evidence="5">Thiamine diphosphokinase</fullName>
        <ecNumber evidence="5">2.7.6.2</ecNumber>
    </recommendedName>
</protein>
<keyword evidence="8" id="KW-1185">Reference proteome</keyword>
<keyword evidence="1 7" id="KW-0808">Transferase</keyword>
<evidence type="ECO:0000313" key="8">
    <source>
        <dbReference type="Proteomes" id="UP000632377"/>
    </source>
</evidence>
<sequence length="211" mass="23446">MKVIIVAGGTPPSKTLIDKQISHDSIVIAVDRGADCLLKYKITPDYLIGDFDSISTETLNYFYTKSCNIERYNSEKDESDTELAILKAKELNADEIVFLGCTGSRLDHTLVNINLLYKCLKYKIKSSIIDSNNLLCLTDTSVEISGDKGQYFSVLPYYSDVKGLTIRGAKYCLNNYNLNIGSSLTLSNQFKETTVDISFASGILLILKSFD</sequence>
<comment type="caution">
    <text evidence="7">The sequence shown here is derived from an EMBL/GenBank/DDBJ whole genome shotgun (WGS) entry which is preliminary data.</text>
</comment>
<reference evidence="7 8" key="1">
    <citation type="submission" date="2021-01" db="EMBL/GenBank/DDBJ databases">
        <title>Genome public.</title>
        <authorList>
            <person name="Liu C."/>
            <person name="Sun Q."/>
        </authorList>
    </citation>
    <scope>NUCLEOTIDE SEQUENCE [LARGE SCALE GENOMIC DNA]</scope>
    <source>
        <strain evidence="7 8">YIM B02515</strain>
    </source>
</reference>
<dbReference type="GO" id="GO:0004788">
    <property type="term" value="F:thiamine diphosphokinase activity"/>
    <property type="evidence" value="ECO:0007669"/>
    <property type="project" value="UniProtKB-EC"/>
</dbReference>
<name>A0ABS1T6H8_9CLOT</name>
<evidence type="ECO:0000256" key="2">
    <source>
        <dbReference type="ARBA" id="ARBA00022741"/>
    </source>
</evidence>
<dbReference type="CDD" id="cd07995">
    <property type="entry name" value="TPK"/>
    <property type="match status" value="1"/>
</dbReference>
<evidence type="ECO:0000256" key="5">
    <source>
        <dbReference type="NCBIfam" id="TIGR01378"/>
    </source>
</evidence>
<dbReference type="SUPFAM" id="SSF63999">
    <property type="entry name" value="Thiamin pyrophosphokinase, catalytic domain"/>
    <property type="match status" value="1"/>
</dbReference>
<evidence type="ECO:0000256" key="3">
    <source>
        <dbReference type="ARBA" id="ARBA00022777"/>
    </source>
</evidence>
<organism evidence="7 8">
    <name type="scientific">Clostridium rhizosphaerae</name>
    <dbReference type="NCBI Taxonomy" id="2803861"/>
    <lineage>
        <taxon>Bacteria</taxon>
        <taxon>Bacillati</taxon>
        <taxon>Bacillota</taxon>
        <taxon>Clostridia</taxon>
        <taxon>Eubacteriales</taxon>
        <taxon>Clostridiaceae</taxon>
        <taxon>Clostridium</taxon>
    </lineage>
</organism>
<evidence type="ECO:0000256" key="1">
    <source>
        <dbReference type="ARBA" id="ARBA00022679"/>
    </source>
</evidence>
<dbReference type="Pfam" id="PF04265">
    <property type="entry name" value="TPK_B1_binding"/>
    <property type="match status" value="1"/>
</dbReference>
<dbReference type="InterPro" id="IPR036759">
    <property type="entry name" value="TPK_catalytic_sf"/>
</dbReference>
<keyword evidence="2" id="KW-0547">Nucleotide-binding</keyword>
<dbReference type="RefSeq" id="WP_202747576.1">
    <property type="nucleotide sequence ID" value="NZ_JAESWC010000002.1"/>
</dbReference>
<dbReference type="Gene3D" id="3.40.50.10240">
    <property type="entry name" value="Thiamin pyrophosphokinase, catalytic domain"/>
    <property type="match status" value="1"/>
</dbReference>
<dbReference type="InterPro" id="IPR007371">
    <property type="entry name" value="TPK_catalytic"/>
</dbReference>
<dbReference type="Pfam" id="PF04263">
    <property type="entry name" value="TPK_catalytic"/>
    <property type="match status" value="1"/>
</dbReference>
<dbReference type="SMART" id="SM00983">
    <property type="entry name" value="TPK_B1_binding"/>
    <property type="match status" value="1"/>
</dbReference>
<evidence type="ECO:0000259" key="6">
    <source>
        <dbReference type="SMART" id="SM00983"/>
    </source>
</evidence>
<evidence type="ECO:0000313" key="7">
    <source>
        <dbReference type="EMBL" id="MBL4934944.1"/>
    </source>
</evidence>